<dbReference type="PANTHER" id="PTHR33048">
    <property type="entry name" value="PTH11-LIKE INTEGRAL MEMBRANE PROTEIN (AFU_ORTHOLOGUE AFUA_5G11245)"/>
    <property type="match status" value="1"/>
</dbReference>
<evidence type="ECO:0000256" key="1">
    <source>
        <dbReference type="ARBA" id="ARBA00004141"/>
    </source>
</evidence>
<feature type="transmembrane region" description="Helical" evidence="15">
    <location>
        <begin position="111"/>
        <end position="131"/>
    </location>
</feature>
<keyword evidence="5" id="KW-0964">Secreted</keyword>
<feature type="transmembrane region" description="Helical" evidence="15">
    <location>
        <begin position="181"/>
        <end position="204"/>
    </location>
</feature>
<evidence type="ECO:0000256" key="16">
    <source>
        <dbReference type="SAM" id="SignalP"/>
    </source>
</evidence>
<evidence type="ECO:0000256" key="10">
    <source>
        <dbReference type="ARBA" id="ARBA00023136"/>
    </source>
</evidence>
<sequence length="467" mass="51643">MLSEPLSLVAALFGGILVLQAQLAAAVTPLTPPICSVNCTITTLSAAGCTLTDVQNCLCTNMTLQLQLANCVYKSCNFTEQQTAAHILQDQLCLGVPPLESRETEIIRGQYLLAAFTFPIVILRMISRIWVARRVWWDDWMVVIAATFMIPNTAIPIWTAYHGFGLHIWNVHPEKIIILTKLYYVATIFYAIIQNLAKFSILFLYLRIFPAQGFRLLVKISMIFMLCHTIAFTLSVIFQCTPIKAMWTSPIAGKCIDMHALGVAGAALSILEDLVIITLPVTQLMALHLSKKKRVALFLMFALGSLACVASLVRLKVIVDFNPNPGVDSTWTTIDPTIWSDIETYMAINCSCLMCLRPLISKCFPKVFGSTNATDNTASDANVSSDDQMKPYSNCKRDTGTPSKLWADRWGSSTFGARSSRGDDDIIIIQQRNAEELELREMPTSPSTRNGCGTPGSEEIESFHHGV</sequence>
<keyword evidence="12" id="KW-0449">Lipoprotein</keyword>
<evidence type="ECO:0000256" key="9">
    <source>
        <dbReference type="ARBA" id="ARBA00022989"/>
    </source>
</evidence>
<feature type="transmembrane region" description="Helical" evidence="15">
    <location>
        <begin position="140"/>
        <end position="161"/>
    </location>
</feature>
<dbReference type="SMART" id="SM00747">
    <property type="entry name" value="CFEM"/>
    <property type="match status" value="1"/>
</dbReference>
<evidence type="ECO:0000256" key="13">
    <source>
        <dbReference type="ARBA" id="ARBA00038359"/>
    </source>
</evidence>
<feature type="transmembrane region" description="Helical" evidence="15">
    <location>
        <begin position="258"/>
        <end position="282"/>
    </location>
</feature>
<keyword evidence="6" id="KW-0336">GPI-anchor</keyword>
<evidence type="ECO:0000256" key="12">
    <source>
        <dbReference type="ARBA" id="ARBA00023288"/>
    </source>
</evidence>
<evidence type="ECO:0000256" key="14">
    <source>
        <dbReference type="SAM" id="MobiDB-lite"/>
    </source>
</evidence>
<evidence type="ECO:0000256" key="4">
    <source>
        <dbReference type="ARBA" id="ARBA00010031"/>
    </source>
</evidence>
<comment type="similarity">
    <text evidence="4">Belongs to the RBT5 family.</text>
</comment>
<dbReference type="AlphaFoldDB" id="A0A1E1KLJ9"/>
<comment type="subcellular location">
    <subcellularLocation>
        <location evidence="2">Membrane</location>
        <topology evidence="2">Lipid-anchor</topology>
        <topology evidence="2">GPI-anchor</topology>
    </subcellularLocation>
    <subcellularLocation>
        <location evidence="1">Membrane</location>
        <topology evidence="1">Multi-pass membrane protein</topology>
    </subcellularLocation>
    <subcellularLocation>
        <location evidence="3">Secreted</location>
    </subcellularLocation>
</comment>
<keyword evidence="11" id="KW-1015">Disulfide bond</keyword>
<dbReference type="InterPro" id="IPR049326">
    <property type="entry name" value="Rhodopsin_dom_fungi"/>
</dbReference>
<evidence type="ECO:0000256" key="2">
    <source>
        <dbReference type="ARBA" id="ARBA00004589"/>
    </source>
</evidence>
<feature type="chain" id="PRO_5009446112" description="CFEM domain-containing protein" evidence="16">
    <location>
        <begin position="27"/>
        <end position="467"/>
    </location>
</feature>
<dbReference type="Proteomes" id="UP000178912">
    <property type="component" value="Unassembled WGS sequence"/>
</dbReference>
<evidence type="ECO:0000256" key="5">
    <source>
        <dbReference type="ARBA" id="ARBA00022525"/>
    </source>
</evidence>
<dbReference type="PANTHER" id="PTHR33048:SF47">
    <property type="entry name" value="INTEGRAL MEMBRANE PROTEIN-RELATED"/>
    <property type="match status" value="1"/>
</dbReference>
<feature type="signal peptide" evidence="16">
    <location>
        <begin position="1"/>
        <end position="26"/>
    </location>
</feature>
<dbReference type="Pfam" id="PF05730">
    <property type="entry name" value="CFEM"/>
    <property type="match status" value="1"/>
</dbReference>
<keyword evidence="10 15" id="KW-0472">Membrane</keyword>
<dbReference type="InterPro" id="IPR008427">
    <property type="entry name" value="Extracellular_membr_CFEM_dom"/>
</dbReference>
<feature type="transmembrane region" description="Helical" evidence="15">
    <location>
        <begin position="216"/>
        <end position="238"/>
    </location>
</feature>
<evidence type="ECO:0000256" key="7">
    <source>
        <dbReference type="ARBA" id="ARBA00022692"/>
    </source>
</evidence>
<dbReference type="GO" id="GO:0098552">
    <property type="term" value="C:side of membrane"/>
    <property type="evidence" value="ECO:0007669"/>
    <property type="project" value="UniProtKB-KW"/>
</dbReference>
<gene>
    <name evidence="18" type="ORF">RAG0_07453</name>
</gene>
<evidence type="ECO:0000256" key="3">
    <source>
        <dbReference type="ARBA" id="ARBA00004613"/>
    </source>
</evidence>
<evidence type="ECO:0000313" key="18">
    <source>
        <dbReference type="EMBL" id="CZS98882.1"/>
    </source>
</evidence>
<evidence type="ECO:0000259" key="17">
    <source>
        <dbReference type="SMART" id="SM00747"/>
    </source>
</evidence>
<comment type="similarity">
    <text evidence="13">Belongs to the SAT4 family.</text>
</comment>
<feature type="region of interest" description="Disordered" evidence="14">
    <location>
        <begin position="442"/>
        <end position="467"/>
    </location>
</feature>
<dbReference type="Pfam" id="PF20684">
    <property type="entry name" value="Fung_rhodopsin"/>
    <property type="match status" value="1"/>
</dbReference>
<keyword evidence="19" id="KW-1185">Reference proteome</keyword>
<keyword evidence="7 15" id="KW-0812">Transmembrane</keyword>
<keyword evidence="9 15" id="KW-1133">Transmembrane helix</keyword>
<dbReference type="OrthoDB" id="5329176at2759"/>
<dbReference type="EMBL" id="FJUX01000038">
    <property type="protein sequence ID" value="CZS98882.1"/>
    <property type="molecule type" value="Genomic_DNA"/>
</dbReference>
<feature type="transmembrane region" description="Helical" evidence="15">
    <location>
        <begin position="294"/>
        <end position="313"/>
    </location>
</feature>
<evidence type="ECO:0000256" key="8">
    <source>
        <dbReference type="ARBA" id="ARBA00022729"/>
    </source>
</evidence>
<evidence type="ECO:0000256" key="11">
    <source>
        <dbReference type="ARBA" id="ARBA00023157"/>
    </source>
</evidence>
<evidence type="ECO:0000256" key="6">
    <source>
        <dbReference type="ARBA" id="ARBA00022622"/>
    </source>
</evidence>
<protein>
    <recommendedName>
        <fullName evidence="17">CFEM domain-containing protein</fullName>
    </recommendedName>
</protein>
<dbReference type="InterPro" id="IPR052337">
    <property type="entry name" value="SAT4-like"/>
</dbReference>
<evidence type="ECO:0000313" key="19">
    <source>
        <dbReference type="Proteomes" id="UP000178912"/>
    </source>
</evidence>
<proteinExistence type="inferred from homology"/>
<keyword evidence="6" id="KW-0325">Glycoprotein</keyword>
<name>A0A1E1KLJ9_9HELO</name>
<feature type="domain" description="CFEM" evidence="17">
    <location>
        <begin position="28"/>
        <end position="94"/>
    </location>
</feature>
<evidence type="ECO:0000256" key="15">
    <source>
        <dbReference type="SAM" id="Phobius"/>
    </source>
</evidence>
<reference evidence="19" key="1">
    <citation type="submission" date="2016-03" db="EMBL/GenBank/DDBJ databases">
        <authorList>
            <person name="Guldener U."/>
        </authorList>
    </citation>
    <scope>NUCLEOTIDE SEQUENCE [LARGE SCALE GENOMIC DNA]</scope>
    <source>
        <strain evidence="19">04CH-RAC-A.6.1</strain>
    </source>
</reference>
<accession>A0A1E1KLJ9</accession>
<organism evidence="18 19">
    <name type="scientific">Rhynchosporium agropyri</name>
    <dbReference type="NCBI Taxonomy" id="914238"/>
    <lineage>
        <taxon>Eukaryota</taxon>
        <taxon>Fungi</taxon>
        <taxon>Dikarya</taxon>
        <taxon>Ascomycota</taxon>
        <taxon>Pezizomycotina</taxon>
        <taxon>Leotiomycetes</taxon>
        <taxon>Helotiales</taxon>
        <taxon>Ploettnerulaceae</taxon>
        <taxon>Rhynchosporium</taxon>
    </lineage>
</organism>
<dbReference type="GO" id="GO:0005576">
    <property type="term" value="C:extracellular region"/>
    <property type="evidence" value="ECO:0007669"/>
    <property type="project" value="UniProtKB-SubCell"/>
</dbReference>
<keyword evidence="8 16" id="KW-0732">Signal</keyword>